<keyword evidence="5" id="KW-1185">Reference proteome</keyword>
<dbReference type="InterPro" id="IPR036397">
    <property type="entry name" value="RNaseH_sf"/>
</dbReference>
<feature type="domain" description="Reverse transcriptase Ty1/copia-type" evidence="3">
    <location>
        <begin position="140"/>
        <end position="190"/>
    </location>
</feature>
<dbReference type="InterPro" id="IPR013103">
    <property type="entry name" value="RVT_2"/>
</dbReference>
<evidence type="ECO:0000256" key="2">
    <source>
        <dbReference type="ARBA" id="ARBA00022801"/>
    </source>
</evidence>
<dbReference type="PANTHER" id="PTHR42648:SF27">
    <property type="entry name" value="RNA-DIRECTED DNA POLYMERASE"/>
    <property type="match status" value="1"/>
</dbReference>
<protein>
    <submittedName>
        <fullName evidence="4">Retrovirus-related Pol polyprotein from transposon TNT 1-94</fullName>
    </submittedName>
</protein>
<dbReference type="GO" id="GO:0046872">
    <property type="term" value="F:metal ion binding"/>
    <property type="evidence" value="ECO:0007669"/>
    <property type="project" value="UniProtKB-KW"/>
</dbReference>
<dbReference type="GO" id="GO:0003676">
    <property type="term" value="F:nucleic acid binding"/>
    <property type="evidence" value="ECO:0007669"/>
    <property type="project" value="InterPro"/>
</dbReference>
<evidence type="ECO:0000313" key="5">
    <source>
        <dbReference type="Proteomes" id="UP001289374"/>
    </source>
</evidence>
<keyword evidence="2" id="KW-0378">Hydrolase</keyword>
<dbReference type="Proteomes" id="UP001289374">
    <property type="component" value="Unassembled WGS sequence"/>
</dbReference>
<reference evidence="4" key="2">
    <citation type="journal article" date="2024" name="Plant">
        <title>Genomic evolution and insights into agronomic trait innovations of Sesamum species.</title>
        <authorList>
            <person name="Miao H."/>
            <person name="Wang L."/>
            <person name="Qu L."/>
            <person name="Liu H."/>
            <person name="Sun Y."/>
            <person name="Le M."/>
            <person name="Wang Q."/>
            <person name="Wei S."/>
            <person name="Zheng Y."/>
            <person name="Lin W."/>
            <person name="Duan Y."/>
            <person name="Cao H."/>
            <person name="Xiong S."/>
            <person name="Wang X."/>
            <person name="Wei L."/>
            <person name="Li C."/>
            <person name="Ma Q."/>
            <person name="Ju M."/>
            <person name="Zhao R."/>
            <person name="Li G."/>
            <person name="Mu C."/>
            <person name="Tian Q."/>
            <person name="Mei H."/>
            <person name="Zhang T."/>
            <person name="Gao T."/>
            <person name="Zhang H."/>
        </authorList>
    </citation>
    <scope>NUCLEOTIDE SEQUENCE</scope>
    <source>
        <strain evidence="4">K16</strain>
    </source>
</reference>
<dbReference type="AlphaFoldDB" id="A0AAE1WAI7"/>
<dbReference type="InterPro" id="IPR039537">
    <property type="entry name" value="Retrotran_Ty1/copia-like"/>
</dbReference>
<gene>
    <name evidence="4" type="ORF">Sango_2319900</name>
</gene>
<dbReference type="InterPro" id="IPR012337">
    <property type="entry name" value="RNaseH-like_sf"/>
</dbReference>
<organism evidence="4 5">
    <name type="scientific">Sesamum angolense</name>
    <dbReference type="NCBI Taxonomy" id="2727404"/>
    <lineage>
        <taxon>Eukaryota</taxon>
        <taxon>Viridiplantae</taxon>
        <taxon>Streptophyta</taxon>
        <taxon>Embryophyta</taxon>
        <taxon>Tracheophyta</taxon>
        <taxon>Spermatophyta</taxon>
        <taxon>Magnoliopsida</taxon>
        <taxon>eudicotyledons</taxon>
        <taxon>Gunneridae</taxon>
        <taxon>Pentapetalae</taxon>
        <taxon>asterids</taxon>
        <taxon>lamiids</taxon>
        <taxon>Lamiales</taxon>
        <taxon>Pedaliaceae</taxon>
        <taxon>Sesamum</taxon>
    </lineage>
</organism>
<dbReference type="PANTHER" id="PTHR42648">
    <property type="entry name" value="TRANSPOSASE, PUTATIVE-RELATED"/>
    <property type="match status" value="1"/>
</dbReference>
<dbReference type="SUPFAM" id="SSF53098">
    <property type="entry name" value="Ribonuclease H-like"/>
    <property type="match status" value="2"/>
</dbReference>
<accession>A0AAE1WAI7</accession>
<reference evidence="4" key="1">
    <citation type="submission" date="2020-06" db="EMBL/GenBank/DDBJ databases">
        <authorList>
            <person name="Li T."/>
            <person name="Hu X."/>
            <person name="Zhang T."/>
            <person name="Song X."/>
            <person name="Zhang H."/>
            <person name="Dai N."/>
            <person name="Sheng W."/>
            <person name="Hou X."/>
            <person name="Wei L."/>
        </authorList>
    </citation>
    <scope>NUCLEOTIDE SEQUENCE</scope>
    <source>
        <strain evidence="4">K16</strain>
        <tissue evidence="4">Leaf</tissue>
    </source>
</reference>
<dbReference type="EMBL" id="JACGWL010000013">
    <property type="protein sequence ID" value="KAK4389829.1"/>
    <property type="molecule type" value="Genomic_DNA"/>
</dbReference>
<proteinExistence type="predicted"/>
<name>A0AAE1WAI7_9LAMI</name>
<dbReference type="GO" id="GO:0016787">
    <property type="term" value="F:hydrolase activity"/>
    <property type="evidence" value="ECO:0007669"/>
    <property type="project" value="UniProtKB-KW"/>
</dbReference>
<sequence>MTKKPFVGQSVLANGLFDLIHIDICGALNTLARGGYSYFITFIDDHSWYVYVYLMRYKSEAFEKFKECRLEVENPYRRLLSIKYSAREGYSYFITFIDDHSWYVYVYLMRYKSEPFEKFKEFKLEVENQTGCKIKAFRSEQPEGFTSVGEEQKVYHPQKSIYGLIQASQSWNTRFDEVIRGYNFIKNEHDPCVTRKSMGARLHTLCFILMTSCVLTMTTRC</sequence>
<comment type="caution">
    <text evidence="4">The sequence shown here is derived from an EMBL/GenBank/DDBJ whole genome shotgun (WGS) entry which is preliminary data.</text>
</comment>
<evidence type="ECO:0000256" key="1">
    <source>
        <dbReference type="ARBA" id="ARBA00022723"/>
    </source>
</evidence>
<dbReference type="Pfam" id="PF07727">
    <property type="entry name" value="RVT_2"/>
    <property type="match status" value="1"/>
</dbReference>
<dbReference type="Gene3D" id="3.30.420.10">
    <property type="entry name" value="Ribonuclease H-like superfamily/Ribonuclease H"/>
    <property type="match status" value="1"/>
</dbReference>
<keyword evidence="1" id="KW-0479">Metal-binding</keyword>
<evidence type="ECO:0000259" key="3">
    <source>
        <dbReference type="Pfam" id="PF07727"/>
    </source>
</evidence>
<evidence type="ECO:0000313" key="4">
    <source>
        <dbReference type="EMBL" id="KAK4389829.1"/>
    </source>
</evidence>